<dbReference type="EC" id="5.3.1.24" evidence="16"/>
<dbReference type="InterPro" id="IPR001240">
    <property type="entry name" value="PRAI_dom"/>
</dbReference>
<keyword evidence="8 15" id="KW-0210">Decarboxylase</keyword>
<evidence type="ECO:0000256" key="7">
    <source>
        <dbReference type="ARBA" id="ARBA00022605"/>
    </source>
</evidence>
<evidence type="ECO:0000256" key="15">
    <source>
        <dbReference type="HAMAP-Rule" id="MF_00134"/>
    </source>
</evidence>
<dbReference type="GO" id="GO:0004425">
    <property type="term" value="F:indole-3-glycerol-phosphate synthase activity"/>
    <property type="evidence" value="ECO:0007669"/>
    <property type="project" value="UniProtKB-UniRule"/>
</dbReference>
<evidence type="ECO:0000256" key="9">
    <source>
        <dbReference type="ARBA" id="ARBA00022822"/>
    </source>
</evidence>
<evidence type="ECO:0000256" key="13">
    <source>
        <dbReference type="ARBA" id="ARBA00023268"/>
    </source>
</evidence>
<dbReference type="GO" id="GO:0000162">
    <property type="term" value="P:L-tryptophan biosynthetic process"/>
    <property type="evidence" value="ECO:0007669"/>
    <property type="project" value="UniProtKB-UniRule"/>
</dbReference>
<dbReference type="InterPro" id="IPR001468">
    <property type="entry name" value="Indole-3-GlycerolPSynthase_CS"/>
</dbReference>
<evidence type="ECO:0000313" key="19">
    <source>
        <dbReference type="EMBL" id="AMJ78104.1"/>
    </source>
</evidence>
<name>A0AAC8XJT9_9ALTE</name>
<evidence type="ECO:0000256" key="4">
    <source>
        <dbReference type="ARBA" id="ARBA00004696"/>
    </source>
</evidence>
<feature type="domain" description="Indole-3-glycerol phosphate synthase" evidence="17">
    <location>
        <begin position="5"/>
        <end position="255"/>
    </location>
</feature>
<keyword evidence="10 15" id="KW-0057">Aromatic amino acid biosynthesis</keyword>
<protein>
    <recommendedName>
        <fullName evidence="15 16">Multifunctional fusion protein</fullName>
    </recommendedName>
    <domain>
        <recommendedName>
            <fullName evidence="15">Indole-3-glycerol phosphate synthase</fullName>
            <shortName evidence="15">IGPS</shortName>
            <ecNumber evidence="15">4.1.1.48</ecNumber>
        </recommendedName>
    </domain>
    <domain>
        <recommendedName>
            <fullName evidence="16">N-(5'-phosphoribosyl)anthranilate isomerase</fullName>
            <shortName evidence="16">PRAI</shortName>
            <ecNumber evidence="16">5.3.1.24</ecNumber>
        </recommendedName>
    </domain>
</protein>
<evidence type="ECO:0000256" key="12">
    <source>
        <dbReference type="ARBA" id="ARBA00023239"/>
    </source>
</evidence>
<dbReference type="NCBIfam" id="NF006945">
    <property type="entry name" value="PRK09427.1"/>
    <property type="match status" value="1"/>
</dbReference>
<dbReference type="PANTHER" id="PTHR22854">
    <property type="entry name" value="TRYPTOPHAN BIOSYNTHESIS PROTEIN"/>
    <property type="match status" value="1"/>
</dbReference>
<dbReference type="InterPro" id="IPR045186">
    <property type="entry name" value="Indole-3-glycerol_P_synth"/>
</dbReference>
<evidence type="ECO:0000256" key="11">
    <source>
        <dbReference type="ARBA" id="ARBA00023235"/>
    </source>
</evidence>
<dbReference type="HAMAP" id="MF_00134_B">
    <property type="entry name" value="IGPS_B"/>
    <property type="match status" value="1"/>
</dbReference>
<dbReference type="Pfam" id="PF00697">
    <property type="entry name" value="PRAI"/>
    <property type="match status" value="1"/>
</dbReference>
<dbReference type="InterPro" id="IPR013785">
    <property type="entry name" value="Aldolase_TIM"/>
</dbReference>
<keyword evidence="12 15" id="KW-0456">Lyase</keyword>
<comment type="similarity">
    <text evidence="15">Belongs to the TrpC family.</text>
</comment>
<evidence type="ECO:0000256" key="16">
    <source>
        <dbReference type="HAMAP-Rule" id="MF_00135"/>
    </source>
</evidence>
<dbReference type="HAMAP" id="MF_00135">
    <property type="entry name" value="PRAI"/>
    <property type="match status" value="1"/>
</dbReference>
<evidence type="ECO:0000256" key="2">
    <source>
        <dbReference type="ARBA" id="ARBA00001633"/>
    </source>
</evidence>
<evidence type="ECO:0000256" key="14">
    <source>
        <dbReference type="ARBA" id="ARBA00025592"/>
    </source>
</evidence>
<evidence type="ECO:0000256" key="6">
    <source>
        <dbReference type="ARBA" id="ARBA00009847"/>
    </source>
</evidence>
<dbReference type="PROSITE" id="PS00614">
    <property type="entry name" value="IGPS"/>
    <property type="match status" value="1"/>
</dbReference>
<evidence type="ECO:0000256" key="5">
    <source>
        <dbReference type="ARBA" id="ARBA00007902"/>
    </source>
</evidence>
<evidence type="ECO:0000259" key="17">
    <source>
        <dbReference type="Pfam" id="PF00218"/>
    </source>
</evidence>
<keyword evidence="9 15" id="KW-0822">Tryptophan biosynthesis</keyword>
<keyword evidence="13" id="KW-0511">Multifunctional enzyme</keyword>
<comment type="pathway">
    <text evidence="4 15">Amino-acid biosynthesis; L-tryptophan biosynthesis; L-tryptophan from chorismate: step 4/5.</text>
</comment>
<comment type="pathway">
    <text evidence="3 16">Amino-acid biosynthesis; L-tryptophan biosynthesis; L-tryptophan from chorismate: step 3/5.</text>
</comment>
<dbReference type="Proteomes" id="UP000061468">
    <property type="component" value="Chromosome"/>
</dbReference>
<comment type="similarity">
    <text evidence="5">In the N-terminal section; belongs to the TrpC family.</text>
</comment>
<organism evidence="19 20">
    <name type="scientific">Alteromonas mediterranea</name>
    <dbReference type="NCBI Taxonomy" id="314275"/>
    <lineage>
        <taxon>Bacteria</taxon>
        <taxon>Pseudomonadati</taxon>
        <taxon>Pseudomonadota</taxon>
        <taxon>Gammaproteobacteria</taxon>
        <taxon>Alteromonadales</taxon>
        <taxon>Alteromonadaceae</taxon>
        <taxon>Alteromonas/Salinimonas group</taxon>
        <taxon>Alteromonas</taxon>
    </lineage>
</organism>
<dbReference type="CDD" id="cd00331">
    <property type="entry name" value="IGPS"/>
    <property type="match status" value="1"/>
</dbReference>
<dbReference type="FunFam" id="3.20.20.70:FF:000024">
    <property type="entry name" value="Indole-3-glycerol phosphate synthase"/>
    <property type="match status" value="1"/>
</dbReference>
<dbReference type="AlphaFoldDB" id="A0AAC8XJT9"/>
<dbReference type="SUPFAM" id="SSF51366">
    <property type="entry name" value="Ribulose-phoshate binding barrel"/>
    <property type="match status" value="2"/>
</dbReference>
<dbReference type="EMBL" id="CP013928">
    <property type="protein sequence ID" value="AMJ78104.1"/>
    <property type="molecule type" value="Genomic_DNA"/>
</dbReference>
<keyword evidence="7 15" id="KW-0028">Amino-acid biosynthesis</keyword>
<evidence type="ECO:0000259" key="18">
    <source>
        <dbReference type="Pfam" id="PF00697"/>
    </source>
</evidence>
<keyword evidence="11 16" id="KW-0413">Isomerase</keyword>
<proteinExistence type="inferred from homology"/>
<accession>A0AAC8XJT9</accession>
<gene>
    <name evidence="15" type="primary">trpC</name>
    <name evidence="16" type="synonym">trpF</name>
    <name evidence="19" type="ORF">AV942_07240</name>
</gene>
<dbReference type="EC" id="4.1.1.48" evidence="15"/>
<comment type="similarity">
    <text evidence="6">In the C-terminal section; belongs to the TrpF family.</text>
</comment>
<dbReference type="PANTHER" id="PTHR22854:SF2">
    <property type="entry name" value="INDOLE-3-GLYCEROL-PHOSPHATE SYNTHASE"/>
    <property type="match status" value="1"/>
</dbReference>
<comment type="catalytic activity">
    <reaction evidence="1 16">
        <text>N-(5-phospho-beta-D-ribosyl)anthranilate = 1-(2-carboxyphenylamino)-1-deoxy-D-ribulose 5-phosphate</text>
        <dbReference type="Rhea" id="RHEA:21540"/>
        <dbReference type="ChEBI" id="CHEBI:18277"/>
        <dbReference type="ChEBI" id="CHEBI:58613"/>
        <dbReference type="EC" id="5.3.1.24"/>
    </reaction>
</comment>
<evidence type="ECO:0000256" key="8">
    <source>
        <dbReference type="ARBA" id="ARBA00022793"/>
    </source>
</evidence>
<dbReference type="Pfam" id="PF00218">
    <property type="entry name" value="IGPS"/>
    <property type="match status" value="1"/>
</dbReference>
<dbReference type="InterPro" id="IPR011060">
    <property type="entry name" value="RibuloseP-bd_barrel"/>
</dbReference>
<reference evidence="19 20" key="1">
    <citation type="submission" date="2015-12" db="EMBL/GenBank/DDBJ databases">
        <title>Intraspecies pangenome expansion in the marine bacterium Alteromonas.</title>
        <authorList>
            <person name="Lopez-Perez M."/>
            <person name="Rodriguez-Valera F."/>
        </authorList>
    </citation>
    <scope>NUCLEOTIDE SEQUENCE [LARGE SCALE GENOMIC DNA]</scope>
    <source>
        <strain evidence="19 20">UM8</strain>
    </source>
</reference>
<evidence type="ECO:0000256" key="3">
    <source>
        <dbReference type="ARBA" id="ARBA00004664"/>
    </source>
</evidence>
<dbReference type="RefSeq" id="WP_015066767.1">
    <property type="nucleotide sequence ID" value="NZ_CAXGIV010000022.1"/>
</dbReference>
<comment type="similarity">
    <text evidence="16">Belongs to the TrpF family.</text>
</comment>
<evidence type="ECO:0000256" key="10">
    <source>
        <dbReference type="ARBA" id="ARBA00023141"/>
    </source>
</evidence>
<dbReference type="CDD" id="cd00405">
    <property type="entry name" value="PRAI"/>
    <property type="match status" value="1"/>
</dbReference>
<comment type="function">
    <text evidence="14">Bifunctional enzyme that catalyzes two sequential steps of tryptophan biosynthetic pathway. The first reaction is catalyzed by the isomerase, coded by the TrpF domain; the second reaction is catalyzed by the synthase, coded by the TrpC domain.</text>
</comment>
<dbReference type="Gene3D" id="3.20.20.70">
    <property type="entry name" value="Aldolase class I"/>
    <property type="match status" value="2"/>
</dbReference>
<evidence type="ECO:0000256" key="1">
    <source>
        <dbReference type="ARBA" id="ARBA00001164"/>
    </source>
</evidence>
<dbReference type="InterPro" id="IPR013798">
    <property type="entry name" value="Indole-3-glycerol_P_synth_dom"/>
</dbReference>
<evidence type="ECO:0000313" key="20">
    <source>
        <dbReference type="Proteomes" id="UP000061468"/>
    </source>
</evidence>
<sequence>MANVLEKIVADKREEVAARKDALRLESFKADLVPSEKSLFAALSEPNAGFIFECKKASPSKGLIREKFDLDEILAAYTPYAAGISVLTDEKYFQGKFEYLAYVTERVAQPVLNKDFFVDTYQVYLARHYNADAVLLMLSVLSDEEYRALADVAHSLSLDILTEVSNEEEMERAIALKANIIGINNRNLRDLSTDLATTERLVPMLEKASHDYVVISESGIYTHQDVLRLAPISQGFLVGSALMAEDDLPRAVKTLVNGGVKVCGLTSIEQAQVAFDEGTSFGGLIFAEKSPRCITKAQAHSITQSVNGAFVGVFVNHDIDEVASLATSLNLFAVQLHGSEDEAYIAALAEKLPKECEIWVVEGIKASSAGALPETVDRHLNNKRVNRVLFDCQVGDAKGGTGESFDWQLLSGIEAKHKLVLAGGIDADNAADAIATGCGVIDVNSGVETAPGTKSADKLKSLFAACRRY</sequence>
<feature type="domain" description="N-(5'phosphoribosyl) anthranilate isomerase (PRAI)" evidence="18">
    <location>
        <begin position="260"/>
        <end position="463"/>
    </location>
</feature>
<dbReference type="GO" id="GO:0004640">
    <property type="term" value="F:phosphoribosylanthranilate isomerase activity"/>
    <property type="evidence" value="ECO:0007669"/>
    <property type="project" value="UniProtKB-UniRule"/>
</dbReference>
<comment type="catalytic activity">
    <reaction evidence="2 15">
        <text>1-(2-carboxyphenylamino)-1-deoxy-D-ribulose 5-phosphate + H(+) = (1S,2R)-1-C-(indol-3-yl)glycerol 3-phosphate + CO2 + H2O</text>
        <dbReference type="Rhea" id="RHEA:23476"/>
        <dbReference type="ChEBI" id="CHEBI:15377"/>
        <dbReference type="ChEBI" id="CHEBI:15378"/>
        <dbReference type="ChEBI" id="CHEBI:16526"/>
        <dbReference type="ChEBI" id="CHEBI:58613"/>
        <dbReference type="ChEBI" id="CHEBI:58866"/>
        <dbReference type="EC" id="4.1.1.48"/>
    </reaction>
</comment>